<proteinExistence type="predicted"/>
<dbReference type="CDD" id="cd10017">
    <property type="entry name" value="B3_DNA"/>
    <property type="match status" value="2"/>
</dbReference>
<evidence type="ECO:0000256" key="5">
    <source>
        <dbReference type="ARBA" id="ARBA00023163"/>
    </source>
</evidence>
<evidence type="ECO:0000256" key="2">
    <source>
        <dbReference type="ARBA" id="ARBA00022737"/>
    </source>
</evidence>
<reference evidence="8 9" key="1">
    <citation type="submission" date="2024-11" db="EMBL/GenBank/DDBJ databases">
        <title>A near-complete genome assembly of Cinchona calisaya.</title>
        <authorList>
            <person name="Lian D.C."/>
            <person name="Zhao X.W."/>
            <person name="Wei L."/>
        </authorList>
    </citation>
    <scope>NUCLEOTIDE SEQUENCE [LARGE SCALE GENOMIC DNA]</scope>
    <source>
        <tissue evidence="8">Nenye</tissue>
    </source>
</reference>
<dbReference type="Gene3D" id="2.40.330.10">
    <property type="entry name" value="DNA-binding pseudobarrel domain"/>
    <property type="match status" value="2"/>
</dbReference>
<dbReference type="EMBL" id="JBJUIK010000014">
    <property type="protein sequence ID" value="KAL3505230.1"/>
    <property type="molecule type" value="Genomic_DNA"/>
</dbReference>
<dbReference type="GO" id="GO:0005634">
    <property type="term" value="C:nucleus"/>
    <property type="evidence" value="ECO:0007669"/>
    <property type="project" value="UniProtKB-SubCell"/>
</dbReference>
<dbReference type="InterPro" id="IPR039218">
    <property type="entry name" value="REM_fam"/>
</dbReference>
<sequence>MSTPVIRKFFKFLAPGFETELRLPPLFCRRLRGKIPNVAIIQSCKGSWRVRVRKSSNGLLTLCGNGWASFVSHHDLKFGELLFFKHTGQMLFKTYIFQHTACEKEFSVAAEEQIGLDHHHHENTQFTITIQPHNLKRDYLTIPSTFVKSNFLDRITSVSLRNTSGDAWRVKLRFYGDSRKTNPDHAVLNCGWREFCKSNKLKTGDVCVFELVERRTSLGSAANAVMDVTVV</sequence>
<comment type="caution">
    <text evidence="8">The sequence shown here is derived from an EMBL/GenBank/DDBJ whole genome shotgun (WGS) entry which is preliminary data.</text>
</comment>
<evidence type="ECO:0000259" key="7">
    <source>
        <dbReference type="PROSITE" id="PS50863"/>
    </source>
</evidence>
<comment type="subcellular location">
    <subcellularLocation>
        <location evidence="1">Nucleus</location>
    </subcellularLocation>
</comment>
<evidence type="ECO:0000256" key="4">
    <source>
        <dbReference type="ARBA" id="ARBA00023125"/>
    </source>
</evidence>
<dbReference type="InterPro" id="IPR003340">
    <property type="entry name" value="B3_DNA-bd"/>
</dbReference>
<keyword evidence="5" id="KW-0804">Transcription</keyword>
<keyword evidence="2" id="KW-0677">Repeat</keyword>
<gene>
    <name evidence="8" type="ORF">ACH5RR_035071</name>
</gene>
<evidence type="ECO:0000256" key="3">
    <source>
        <dbReference type="ARBA" id="ARBA00023015"/>
    </source>
</evidence>
<dbReference type="AlphaFoldDB" id="A0ABD2YGB2"/>
<organism evidence="8 9">
    <name type="scientific">Cinchona calisaya</name>
    <dbReference type="NCBI Taxonomy" id="153742"/>
    <lineage>
        <taxon>Eukaryota</taxon>
        <taxon>Viridiplantae</taxon>
        <taxon>Streptophyta</taxon>
        <taxon>Embryophyta</taxon>
        <taxon>Tracheophyta</taxon>
        <taxon>Spermatophyta</taxon>
        <taxon>Magnoliopsida</taxon>
        <taxon>eudicotyledons</taxon>
        <taxon>Gunneridae</taxon>
        <taxon>Pentapetalae</taxon>
        <taxon>asterids</taxon>
        <taxon>lamiids</taxon>
        <taxon>Gentianales</taxon>
        <taxon>Rubiaceae</taxon>
        <taxon>Cinchonoideae</taxon>
        <taxon>Cinchoneae</taxon>
        <taxon>Cinchona</taxon>
    </lineage>
</organism>
<protein>
    <recommendedName>
        <fullName evidence="7">TF-B3 domain-containing protein</fullName>
    </recommendedName>
</protein>
<dbReference type="SUPFAM" id="SSF101936">
    <property type="entry name" value="DNA-binding pseudobarrel domain"/>
    <property type="match status" value="2"/>
</dbReference>
<feature type="domain" description="TF-B3" evidence="7">
    <location>
        <begin position="6"/>
        <end position="100"/>
    </location>
</feature>
<evidence type="ECO:0000256" key="6">
    <source>
        <dbReference type="ARBA" id="ARBA00023242"/>
    </source>
</evidence>
<accession>A0ABD2YGB2</accession>
<dbReference type="GO" id="GO:0003677">
    <property type="term" value="F:DNA binding"/>
    <property type="evidence" value="ECO:0007669"/>
    <property type="project" value="UniProtKB-KW"/>
</dbReference>
<evidence type="ECO:0000313" key="8">
    <source>
        <dbReference type="EMBL" id="KAL3505230.1"/>
    </source>
</evidence>
<name>A0ABD2YGB2_9GENT</name>
<keyword evidence="6" id="KW-0539">Nucleus</keyword>
<dbReference type="PANTHER" id="PTHR31674">
    <property type="entry name" value="B3 DOMAIN-CONTAINING PROTEIN REM-LIKE 3-RELATED"/>
    <property type="match status" value="1"/>
</dbReference>
<feature type="domain" description="TF-B3" evidence="7">
    <location>
        <begin position="125"/>
        <end position="231"/>
    </location>
</feature>
<keyword evidence="9" id="KW-1185">Reference proteome</keyword>
<dbReference type="Proteomes" id="UP001630127">
    <property type="component" value="Unassembled WGS sequence"/>
</dbReference>
<dbReference type="PANTHER" id="PTHR31674:SF62">
    <property type="entry name" value="B3 DOMAIN-CONTAINING PROTEIN REM14-RELATED"/>
    <property type="match status" value="1"/>
</dbReference>
<dbReference type="InterPro" id="IPR015300">
    <property type="entry name" value="DNA-bd_pseudobarrel_sf"/>
</dbReference>
<keyword evidence="3" id="KW-0805">Transcription regulation</keyword>
<keyword evidence="4" id="KW-0238">DNA-binding</keyword>
<dbReference type="PROSITE" id="PS50863">
    <property type="entry name" value="B3"/>
    <property type="match status" value="2"/>
</dbReference>
<evidence type="ECO:0000313" key="9">
    <source>
        <dbReference type="Proteomes" id="UP001630127"/>
    </source>
</evidence>
<dbReference type="Pfam" id="PF02362">
    <property type="entry name" value="B3"/>
    <property type="match status" value="2"/>
</dbReference>
<dbReference type="SMART" id="SM01019">
    <property type="entry name" value="B3"/>
    <property type="match status" value="2"/>
</dbReference>
<evidence type="ECO:0000256" key="1">
    <source>
        <dbReference type="ARBA" id="ARBA00004123"/>
    </source>
</evidence>